<evidence type="ECO:0000313" key="2">
    <source>
        <dbReference type="Proteomes" id="UP000295198"/>
    </source>
</evidence>
<dbReference type="AlphaFoldDB" id="A0A4Q4Z5T0"/>
<dbReference type="EMBL" id="SDKM01000043">
    <property type="protein sequence ID" value="RYP82695.1"/>
    <property type="molecule type" value="Genomic_DNA"/>
</dbReference>
<dbReference type="InterPro" id="IPR011008">
    <property type="entry name" value="Dimeric_a/b-barrel"/>
</dbReference>
<comment type="caution">
    <text evidence="1">The sequence shown here is derived from an EMBL/GenBank/DDBJ whole genome shotgun (WGS) entry which is preliminary data.</text>
</comment>
<dbReference type="Gene3D" id="3.30.70.100">
    <property type="match status" value="1"/>
</dbReference>
<gene>
    <name evidence="1" type="ORF">EKO23_21170</name>
</gene>
<name>A0A4Q4Z5T0_9ACTN</name>
<reference evidence="1 2" key="1">
    <citation type="submission" date="2019-01" db="EMBL/GenBank/DDBJ databases">
        <title>Nocardioides guangzhouensis sp. nov., an actinobacterium isolated from soil.</title>
        <authorList>
            <person name="Fu Y."/>
            <person name="Cai Y."/>
            <person name="Lin Z."/>
            <person name="Chen P."/>
        </authorList>
    </citation>
    <scope>NUCLEOTIDE SEQUENCE [LARGE SCALE GENOMIC DNA]</scope>
    <source>
        <strain evidence="1 2">130</strain>
    </source>
</reference>
<protein>
    <submittedName>
        <fullName evidence="1">Uncharacterized protein</fullName>
    </submittedName>
</protein>
<evidence type="ECO:0000313" key="1">
    <source>
        <dbReference type="EMBL" id="RYP82695.1"/>
    </source>
</evidence>
<dbReference type="SUPFAM" id="SSF54909">
    <property type="entry name" value="Dimeric alpha+beta barrel"/>
    <property type="match status" value="1"/>
</dbReference>
<proteinExistence type="predicted"/>
<accession>A0A4Q4Z5T0</accession>
<dbReference type="RefSeq" id="WP_134720447.1">
    <property type="nucleotide sequence ID" value="NZ_SDKM01000043.1"/>
</dbReference>
<dbReference type="Proteomes" id="UP000295198">
    <property type="component" value="Unassembled WGS sequence"/>
</dbReference>
<sequence length="200" mass="22577">MTGDVPLRPRRPAPGAAGPLPRPVAWRGVLRCALATVGMLRRGDIRWPRGSVGRRIRFADGSTGRVYRETAAVRGASDPCVLVVSFRLRAVRGRGHLWFRRESILNTPLFVGFPGFASKLWLAHDERRRYRGFYEWDGAERAEHYARSLWRVLELVSEPGSIDYRVLPGLRRDEVLADPAVLEGCDPPEPDAWWRPVVAA</sequence>
<keyword evidence="2" id="KW-1185">Reference proteome</keyword>
<organism evidence="1 2">
    <name type="scientific">Nocardioides guangzhouensis</name>
    <dbReference type="NCBI Taxonomy" id="2497878"/>
    <lineage>
        <taxon>Bacteria</taxon>
        <taxon>Bacillati</taxon>
        <taxon>Actinomycetota</taxon>
        <taxon>Actinomycetes</taxon>
        <taxon>Propionibacteriales</taxon>
        <taxon>Nocardioidaceae</taxon>
        <taxon>Nocardioides</taxon>
    </lineage>
</organism>
<dbReference type="OrthoDB" id="4124240at2"/>